<dbReference type="SUPFAM" id="SSF51395">
    <property type="entry name" value="FMN-linked oxidoreductases"/>
    <property type="match status" value="1"/>
</dbReference>
<evidence type="ECO:0000256" key="2">
    <source>
        <dbReference type="ARBA" id="ARBA00004725"/>
    </source>
</evidence>
<dbReference type="PANTHER" id="PTHR48109:SF1">
    <property type="entry name" value="DIHYDROOROTATE DEHYDROGENASE (FUMARATE)"/>
    <property type="match status" value="1"/>
</dbReference>
<name>A0A517QKL1_9PLAN</name>
<dbReference type="InterPro" id="IPR005720">
    <property type="entry name" value="Dihydroorotate_DH_cat"/>
</dbReference>
<dbReference type="Pfam" id="PF01180">
    <property type="entry name" value="DHO_dh"/>
    <property type="match status" value="1"/>
</dbReference>
<feature type="domain" description="Dihydroorotate dehydrogenase catalytic" evidence="7">
    <location>
        <begin position="163"/>
        <end position="350"/>
    </location>
</feature>
<accession>A0A517QKL1</accession>
<comment type="cofactor">
    <cofactor evidence="1">
        <name>FMN</name>
        <dbReference type="ChEBI" id="CHEBI:58210"/>
    </cofactor>
</comment>
<dbReference type="OrthoDB" id="9794954at2"/>
<evidence type="ECO:0000256" key="3">
    <source>
        <dbReference type="ARBA" id="ARBA00022630"/>
    </source>
</evidence>
<keyword evidence="5" id="KW-0665">Pyrimidine biosynthesis</keyword>
<dbReference type="RefSeq" id="WP_145197277.1">
    <property type="nucleotide sequence ID" value="NZ_CP036267.1"/>
</dbReference>
<sequence length="354" mass="38296">MNGESGVKIPKYDPSQTYDWNFKKAPKTPPEVEVPECPGEWTYCGIPVNSPLGIAAGPLLNGKWVSSYAALGFDVLTYKTVRTDPHECYPLPNLVPVQPEMMTGDEASVPLADELDGSWAVSFGMPSQAARFWIGDVKKAKARLSEGQLLSVSVVGTMQPGWGLEELADNYADCASWAFDANADCVEMNFSCPNVCSEDGQLFQNPADAALVAKTVQKYAGEDGPLLVKIGYLADQKTLQELLIQLNDHVDAIVTTNSIPTRVTDSAGKFLFDGEQRGICGDASRDLSIEQVRRCREIVEANNLKLDIIGVGGIKTADDVQRYLDAGANSVQLATSAMIDPLVGIKIRQNFNTA</sequence>
<dbReference type="GO" id="GO:0044205">
    <property type="term" value="P:'de novo' UMP biosynthetic process"/>
    <property type="evidence" value="ECO:0007669"/>
    <property type="project" value="UniProtKB-UniPathway"/>
</dbReference>
<dbReference type="GO" id="GO:0004589">
    <property type="term" value="F:dihydroorotate dehydrogenase (NAD+) activity"/>
    <property type="evidence" value="ECO:0007669"/>
    <property type="project" value="UniProtKB-EC"/>
</dbReference>
<dbReference type="InterPro" id="IPR012135">
    <property type="entry name" value="Dihydroorotate_DH_1_2"/>
</dbReference>
<keyword evidence="9" id="KW-1185">Reference proteome</keyword>
<dbReference type="AlphaFoldDB" id="A0A517QKL1"/>
<dbReference type="InterPro" id="IPR050074">
    <property type="entry name" value="DHO_dehydrogenase"/>
</dbReference>
<protein>
    <submittedName>
        <fullName evidence="8">Dihydroorotate dehydrogenase B (NAD(+)), catalytic subunit</fullName>
        <ecNumber evidence="8">1.3.1.14</ecNumber>
    </submittedName>
</protein>
<dbReference type="InterPro" id="IPR013785">
    <property type="entry name" value="Aldolase_TIM"/>
</dbReference>
<dbReference type="GO" id="GO:0005737">
    <property type="term" value="C:cytoplasm"/>
    <property type="evidence" value="ECO:0007669"/>
    <property type="project" value="InterPro"/>
</dbReference>
<dbReference type="KEGG" id="tpol:Mal48_14180"/>
<evidence type="ECO:0000256" key="6">
    <source>
        <dbReference type="ARBA" id="ARBA00023002"/>
    </source>
</evidence>
<dbReference type="Proteomes" id="UP000315724">
    <property type="component" value="Chromosome"/>
</dbReference>
<dbReference type="PANTHER" id="PTHR48109">
    <property type="entry name" value="DIHYDROOROTATE DEHYDROGENASE (QUINONE), MITOCHONDRIAL-RELATED"/>
    <property type="match status" value="1"/>
</dbReference>
<dbReference type="PIRSF" id="PIRSF000164">
    <property type="entry name" value="DHO_oxidase"/>
    <property type="match status" value="1"/>
</dbReference>
<evidence type="ECO:0000313" key="9">
    <source>
        <dbReference type="Proteomes" id="UP000315724"/>
    </source>
</evidence>
<dbReference type="GO" id="GO:0006207">
    <property type="term" value="P:'de novo' pyrimidine nucleobase biosynthetic process"/>
    <property type="evidence" value="ECO:0007669"/>
    <property type="project" value="InterPro"/>
</dbReference>
<dbReference type="UniPathway" id="UPA00070"/>
<evidence type="ECO:0000313" key="8">
    <source>
        <dbReference type="EMBL" id="QDT32176.1"/>
    </source>
</evidence>
<organism evidence="8 9">
    <name type="scientific">Thalassoglobus polymorphus</name>
    <dbReference type="NCBI Taxonomy" id="2527994"/>
    <lineage>
        <taxon>Bacteria</taxon>
        <taxon>Pseudomonadati</taxon>
        <taxon>Planctomycetota</taxon>
        <taxon>Planctomycetia</taxon>
        <taxon>Planctomycetales</taxon>
        <taxon>Planctomycetaceae</taxon>
        <taxon>Thalassoglobus</taxon>
    </lineage>
</organism>
<keyword evidence="3" id="KW-0285">Flavoprotein</keyword>
<dbReference type="PROSITE" id="PS00912">
    <property type="entry name" value="DHODEHASE_2"/>
    <property type="match status" value="1"/>
</dbReference>
<comment type="pathway">
    <text evidence="2">Pyrimidine metabolism; UMP biosynthesis via de novo pathway.</text>
</comment>
<gene>
    <name evidence="8" type="primary">pyrD_1</name>
    <name evidence="8" type="ORF">Mal48_14180</name>
</gene>
<dbReference type="Gene3D" id="3.20.20.70">
    <property type="entry name" value="Aldolase class I"/>
    <property type="match status" value="1"/>
</dbReference>
<reference evidence="8 9" key="1">
    <citation type="submission" date="2019-02" db="EMBL/GenBank/DDBJ databases">
        <title>Deep-cultivation of Planctomycetes and their phenomic and genomic characterization uncovers novel biology.</title>
        <authorList>
            <person name="Wiegand S."/>
            <person name="Jogler M."/>
            <person name="Boedeker C."/>
            <person name="Pinto D."/>
            <person name="Vollmers J."/>
            <person name="Rivas-Marin E."/>
            <person name="Kohn T."/>
            <person name="Peeters S.H."/>
            <person name="Heuer A."/>
            <person name="Rast P."/>
            <person name="Oberbeckmann S."/>
            <person name="Bunk B."/>
            <person name="Jeske O."/>
            <person name="Meyerdierks A."/>
            <person name="Storesund J.E."/>
            <person name="Kallscheuer N."/>
            <person name="Luecker S."/>
            <person name="Lage O.M."/>
            <person name="Pohl T."/>
            <person name="Merkel B.J."/>
            <person name="Hornburger P."/>
            <person name="Mueller R.-W."/>
            <person name="Bruemmer F."/>
            <person name="Labrenz M."/>
            <person name="Spormann A.M."/>
            <person name="Op den Camp H."/>
            <person name="Overmann J."/>
            <person name="Amann R."/>
            <person name="Jetten M.S.M."/>
            <person name="Mascher T."/>
            <person name="Medema M.H."/>
            <person name="Devos D.P."/>
            <person name="Kaster A.-K."/>
            <person name="Ovreas L."/>
            <person name="Rohde M."/>
            <person name="Galperin M.Y."/>
            <person name="Jogler C."/>
        </authorList>
    </citation>
    <scope>NUCLEOTIDE SEQUENCE [LARGE SCALE GENOMIC DNA]</scope>
    <source>
        <strain evidence="8 9">Mal48</strain>
    </source>
</reference>
<evidence type="ECO:0000256" key="5">
    <source>
        <dbReference type="ARBA" id="ARBA00022975"/>
    </source>
</evidence>
<dbReference type="EC" id="1.3.1.14" evidence="8"/>
<evidence type="ECO:0000256" key="1">
    <source>
        <dbReference type="ARBA" id="ARBA00001917"/>
    </source>
</evidence>
<evidence type="ECO:0000259" key="7">
    <source>
        <dbReference type="Pfam" id="PF01180"/>
    </source>
</evidence>
<dbReference type="InterPro" id="IPR001295">
    <property type="entry name" value="Dihydroorotate_DH_CS"/>
</dbReference>
<evidence type="ECO:0000256" key="4">
    <source>
        <dbReference type="ARBA" id="ARBA00022643"/>
    </source>
</evidence>
<proteinExistence type="predicted"/>
<keyword evidence="4" id="KW-0288">FMN</keyword>
<keyword evidence="6 8" id="KW-0560">Oxidoreductase</keyword>
<dbReference type="EMBL" id="CP036267">
    <property type="protein sequence ID" value="QDT32176.1"/>
    <property type="molecule type" value="Genomic_DNA"/>
</dbReference>